<proteinExistence type="predicted"/>
<organism evidence="1 2">
    <name type="scientific">Panagrolaimus sp. ES5</name>
    <dbReference type="NCBI Taxonomy" id="591445"/>
    <lineage>
        <taxon>Eukaryota</taxon>
        <taxon>Metazoa</taxon>
        <taxon>Ecdysozoa</taxon>
        <taxon>Nematoda</taxon>
        <taxon>Chromadorea</taxon>
        <taxon>Rhabditida</taxon>
        <taxon>Tylenchina</taxon>
        <taxon>Panagrolaimomorpha</taxon>
        <taxon>Panagrolaimoidea</taxon>
        <taxon>Panagrolaimidae</taxon>
        <taxon>Panagrolaimus</taxon>
    </lineage>
</organism>
<evidence type="ECO:0000313" key="2">
    <source>
        <dbReference type="WBParaSite" id="ES5_v2.g12772.t1"/>
    </source>
</evidence>
<sequence length="287" mass="32227">MSAEPGDEASVMAKEPAQEPMEEDLPQPPVVEDGNNPASAAVDLPNAPEDINHVTFQNRYHQLQDKELDNGSLSVDEYTELFLAEVVQNLNCARQTLSRGKLQYPKESLFVSVQGFLCFNYADDFTGTLKKIKAVRKRLPKRYVTEIQHRVFAYGIASIVNCYSTVKLSTLAHMLDISIEHEMTNLLKTFNWTADNGIVQISNTPQLQAFVNEQISPEFGVFNGFEKFKAYSNLNRRKDHPIDNLKKLMQVSDTLSKISLPPIAGKNGSLDQESHEDRPPQPSFVIA</sequence>
<dbReference type="Proteomes" id="UP000887579">
    <property type="component" value="Unplaced"/>
</dbReference>
<reference evidence="2" key="1">
    <citation type="submission" date="2022-11" db="UniProtKB">
        <authorList>
            <consortium name="WormBaseParasite"/>
        </authorList>
    </citation>
    <scope>IDENTIFICATION</scope>
</reference>
<evidence type="ECO:0000313" key="1">
    <source>
        <dbReference type="Proteomes" id="UP000887579"/>
    </source>
</evidence>
<name>A0AC34F6R8_9BILA</name>
<dbReference type="WBParaSite" id="ES5_v2.g12772.t1">
    <property type="protein sequence ID" value="ES5_v2.g12772.t1"/>
    <property type="gene ID" value="ES5_v2.g12772"/>
</dbReference>
<accession>A0AC34F6R8</accession>
<protein>
    <submittedName>
        <fullName evidence="2">Uncharacterized protein</fullName>
    </submittedName>
</protein>